<dbReference type="Proteomes" id="UP000056419">
    <property type="component" value="Unassembled WGS sequence"/>
</dbReference>
<dbReference type="GO" id="GO:0016020">
    <property type="term" value="C:membrane"/>
    <property type="evidence" value="ECO:0007669"/>
    <property type="project" value="InterPro"/>
</dbReference>
<feature type="domain" description="Signal transduction histidine kinase internal region" evidence="2">
    <location>
        <begin position="160"/>
        <end position="237"/>
    </location>
</feature>
<reference evidence="3" key="2">
    <citation type="submission" date="2016-01" db="EMBL/GenBank/DDBJ databases">
        <authorList>
            <person name="McClelland M."/>
            <person name="Jain A."/>
            <person name="Saraogi P."/>
            <person name="Mendelson R."/>
            <person name="Westerman R."/>
            <person name="SanMiguel P."/>
            <person name="Csonka L."/>
        </authorList>
    </citation>
    <scope>NUCLEOTIDE SEQUENCE</scope>
    <source>
        <strain evidence="3">CL09T03C01</strain>
    </source>
</reference>
<dbReference type="PATRIC" id="fig|46506.5.peg.411"/>
<dbReference type="PANTHER" id="PTHR34220">
    <property type="entry name" value="SENSOR HISTIDINE KINASE YPDA"/>
    <property type="match status" value="1"/>
</dbReference>
<comment type="caution">
    <text evidence="3">The sequence shown here is derived from an EMBL/GenBank/DDBJ whole genome shotgun (WGS) entry which is preliminary data.</text>
</comment>
<evidence type="ECO:0000313" key="6">
    <source>
        <dbReference type="Proteomes" id="UP000285305"/>
    </source>
</evidence>
<gene>
    <name evidence="3" type="primary">yehU_1</name>
    <name evidence="3" type="ORF">AA415_00381</name>
    <name evidence="4" type="ORF">DW853_14955</name>
</gene>
<keyword evidence="1" id="KW-0812">Transmembrane</keyword>
<dbReference type="GO" id="GO:0000155">
    <property type="term" value="F:phosphorelay sensor kinase activity"/>
    <property type="evidence" value="ECO:0007669"/>
    <property type="project" value="InterPro"/>
</dbReference>
<evidence type="ECO:0000259" key="2">
    <source>
        <dbReference type="Pfam" id="PF06580"/>
    </source>
</evidence>
<evidence type="ECO:0000313" key="5">
    <source>
        <dbReference type="Proteomes" id="UP000056419"/>
    </source>
</evidence>
<evidence type="ECO:0000313" key="4">
    <source>
        <dbReference type="EMBL" id="RHC26526.1"/>
    </source>
</evidence>
<reference evidence="4 6" key="3">
    <citation type="submission" date="2018-08" db="EMBL/GenBank/DDBJ databases">
        <title>A genome reference for cultivated species of the human gut microbiota.</title>
        <authorList>
            <person name="Zou Y."/>
            <person name="Xue W."/>
            <person name="Luo G."/>
        </authorList>
    </citation>
    <scope>NUCLEOTIDE SEQUENCE [LARGE SCALE GENOMIC DNA]</scope>
    <source>
        <strain evidence="4 6">AM36-9BH</strain>
    </source>
</reference>
<keyword evidence="3" id="KW-0808">Transferase</keyword>
<feature type="transmembrane region" description="Helical" evidence="1">
    <location>
        <begin position="7"/>
        <end position="24"/>
    </location>
</feature>
<dbReference type="STRING" id="46506.AA415_00381"/>
<dbReference type="GeneID" id="31795714"/>
<dbReference type="Proteomes" id="UP000285305">
    <property type="component" value="Unassembled WGS sequence"/>
</dbReference>
<sequence length="341" mass="38718">MKWNNLIYGILFSGLGAFSYFLLVDYTNLSPHIADALYSRGAFIYFILAFNVLGYATLRLSSWINTQYAVNMRSRWKIPVIYLAGMSLFLLLNYGLLVSAKILAGAANPFSIQPRGWWMLITIWLVELVVLGLLLANRSTQKALRLQQRAAVLQAENDTARYTALQNQLNPHFLFNSLNTLIAEIEYNPQNAVHFTKHLSSVYRYVLQSQDKTLVTLGEELEFIRSYLFLHEVRLGNCLTCQNNVPAEYAEKMLPPLTLQLLVENVIKHNSITPGKPMVITIRIEDEYLSVSNPIHPKKSVASSGIGLENLAKRCELMSGKKIIIKNETEKFTVKVPLLYE</sequence>
<accession>A0A120A446</accession>
<dbReference type="EC" id="2.7.13.3" evidence="3"/>
<evidence type="ECO:0000313" key="3">
    <source>
        <dbReference type="EMBL" id="KWR57837.1"/>
    </source>
</evidence>
<keyword evidence="3" id="KW-0418">Kinase</keyword>
<protein>
    <submittedName>
        <fullName evidence="3 4">Sensor histidine kinase</fullName>
        <ecNumber evidence="3">2.7.13.3</ecNumber>
    </submittedName>
</protein>
<dbReference type="InterPro" id="IPR036890">
    <property type="entry name" value="HATPase_C_sf"/>
</dbReference>
<name>A0A120A446_BACSE</name>
<keyword evidence="1" id="KW-1133">Transmembrane helix</keyword>
<organism evidence="3 5">
    <name type="scientific">Bacteroides stercoris</name>
    <dbReference type="NCBI Taxonomy" id="46506"/>
    <lineage>
        <taxon>Bacteria</taxon>
        <taxon>Pseudomonadati</taxon>
        <taxon>Bacteroidota</taxon>
        <taxon>Bacteroidia</taxon>
        <taxon>Bacteroidales</taxon>
        <taxon>Bacteroidaceae</taxon>
        <taxon>Bacteroides</taxon>
    </lineage>
</organism>
<feature type="transmembrane region" description="Helical" evidence="1">
    <location>
        <begin position="117"/>
        <end position="136"/>
    </location>
</feature>
<keyword evidence="1" id="KW-0472">Membrane</keyword>
<proteinExistence type="predicted"/>
<dbReference type="Gene3D" id="3.30.565.10">
    <property type="entry name" value="Histidine kinase-like ATPase, C-terminal domain"/>
    <property type="match status" value="1"/>
</dbReference>
<dbReference type="Pfam" id="PF06580">
    <property type="entry name" value="His_kinase"/>
    <property type="match status" value="1"/>
</dbReference>
<feature type="transmembrane region" description="Helical" evidence="1">
    <location>
        <begin position="79"/>
        <end position="97"/>
    </location>
</feature>
<feature type="transmembrane region" description="Helical" evidence="1">
    <location>
        <begin position="36"/>
        <end position="58"/>
    </location>
</feature>
<dbReference type="PANTHER" id="PTHR34220:SF7">
    <property type="entry name" value="SENSOR HISTIDINE KINASE YPDA"/>
    <property type="match status" value="1"/>
</dbReference>
<evidence type="ECO:0000256" key="1">
    <source>
        <dbReference type="SAM" id="Phobius"/>
    </source>
</evidence>
<keyword evidence="5" id="KW-1185">Reference proteome</keyword>
<dbReference type="RefSeq" id="WP_005651786.1">
    <property type="nucleotide sequence ID" value="NZ_CAXTGL010000036.1"/>
</dbReference>
<dbReference type="AlphaFoldDB" id="A0A120A446"/>
<dbReference type="EMBL" id="LRGC01000001">
    <property type="protein sequence ID" value="KWR57837.1"/>
    <property type="molecule type" value="Genomic_DNA"/>
</dbReference>
<dbReference type="InterPro" id="IPR050640">
    <property type="entry name" value="Bact_2-comp_sensor_kinase"/>
</dbReference>
<dbReference type="InterPro" id="IPR010559">
    <property type="entry name" value="Sig_transdc_His_kin_internal"/>
</dbReference>
<dbReference type="EMBL" id="QSHQ01000040">
    <property type="protein sequence ID" value="RHC26526.1"/>
    <property type="molecule type" value="Genomic_DNA"/>
</dbReference>
<reference evidence="3 5" key="1">
    <citation type="journal article" date="2016" name="BMC Genomics">
        <title>Type VI secretion systems of human gut Bacteroidales segregate into three genetic architectures, two of which are contained on mobile genetic elements.</title>
        <authorList>
            <person name="Coyne M.J."/>
            <person name="Roelofs K.G."/>
            <person name="Comstock L.E."/>
        </authorList>
    </citation>
    <scope>NUCLEOTIDE SEQUENCE [LARGE SCALE GENOMIC DNA]</scope>
    <source>
        <strain evidence="3 5">CL09T03C01</strain>
    </source>
</reference>